<dbReference type="InterPro" id="IPR036390">
    <property type="entry name" value="WH_DNA-bd_sf"/>
</dbReference>
<keyword evidence="4" id="KW-0862">Zinc</keyword>
<keyword evidence="6" id="KW-0238">DNA-binding</keyword>
<dbReference type="RefSeq" id="WP_344685365.1">
    <property type="nucleotide sequence ID" value="NZ_BAAAVT010000004.1"/>
</dbReference>
<dbReference type="SUPFAM" id="SSF46785">
    <property type="entry name" value="Winged helix' DNA-binding domain"/>
    <property type="match status" value="1"/>
</dbReference>
<evidence type="ECO:0000313" key="11">
    <source>
        <dbReference type="Proteomes" id="UP001500236"/>
    </source>
</evidence>
<dbReference type="Gene3D" id="1.10.10.10">
    <property type="entry name" value="Winged helix-like DNA-binding domain superfamily/Winged helix DNA-binding domain"/>
    <property type="match status" value="1"/>
</dbReference>
<accession>A0ABP6LVR0</accession>
<evidence type="ECO:0008006" key="12">
    <source>
        <dbReference type="Google" id="ProtNLM"/>
    </source>
</evidence>
<evidence type="ECO:0000259" key="9">
    <source>
        <dbReference type="PROSITE" id="PS51266"/>
    </source>
</evidence>
<evidence type="ECO:0000313" key="10">
    <source>
        <dbReference type="EMBL" id="GAA3055514.1"/>
    </source>
</evidence>
<comment type="similarity">
    <text evidence="1">Belongs to the LysR transcriptional regulatory family.</text>
</comment>
<dbReference type="PANTHER" id="PTHR30346">
    <property type="entry name" value="TRANSCRIPTIONAL DUAL REGULATOR HCAR-RELATED"/>
    <property type="match status" value="1"/>
</dbReference>
<gene>
    <name evidence="10" type="ORF">GCM10010529_06860</name>
</gene>
<evidence type="ECO:0000256" key="1">
    <source>
        <dbReference type="ARBA" id="ARBA00009437"/>
    </source>
</evidence>
<evidence type="ECO:0000256" key="4">
    <source>
        <dbReference type="ARBA" id="ARBA00022833"/>
    </source>
</evidence>
<keyword evidence="7" id="KW-0804">Transcription</keyword>
<organism evidence="10 11">
    <name type="scientific">Nesterenkonia aethiopica</name>
    <dbReference type="NCBI Taxonomy" id="269144"/>
    <lineage>
        <taxon>Bacteria</taxon>
        <taxon>Bacillati</taxon>
        <taxon>Actinomycetota</taxon>
        <taxon>Actinomycetes</taxon>
        <taxon>Micrococcales</taxon>
        <taxon>Micrococcaceae</taxon>
        <taxon>Nesterenkonia</taxon>
    </lineage>
</organism>
<evidence type="ECO:0000256" key="6">
    <source>
        <dbReference type="ARBA" id="ARBA00023125"/>
    </source>
</evidence>
<dbReference type="InterPro" id="IPR008913">
    <property type="entry name" value="Znf_CHY"/>
</dbReference>
<dbReference type="Gene3D" id="3.40.190.10">
    <property type="entry name" value="Periplasmic binding protein-like II"/>
    <property type="match status" value="2"/>
</dbReference>
<keyword evidence="11" id="KW-1185">Reference proteome</keyword>
<evidence type="ECO:0000256" key="7">
    <source>
        <dbReference type="ARBA" id="ARBA00023163"/>
    </source>
</evidence>
<keyword evidence="3" id="KW-0863">Zinc-finger</keyword>
<dbReference type="Pfam" id="PF05495">
    <property type="entry name" value="zf-CHY"/>
    <property type="match status" value="1"/>
</dbReference>
<dbReference type="Pfam" id="PF00126">
    <property type="entry name" value="HTH_1"/>
    <property type="match status" value="1"/>
</dbReference>
<reference evidence="11" key="1">
    <citation type="journal article" date="2019" name="Int. J. Syst. Evol. Microbiol.">
        <title>The Global Catalogue of Microorganisms (GCM) 10K type strain sequencing project: providing services to taxonomists for standard genome sequencing and annotation.</title>
        <authorList>
            <consortium name="The Broad Institute Genomics Platform"/>
            <consortium name="The Broad Institute Genome Sequencing Center for Infectious Disease"/>
            <person name="Wu L."/>
            <person name="Ma J."/>
        </authorList>
    </citation>
    <scope>NUCLEOTIDE SEQUENCE [LARGE SCALE GENOMIC DNA]</scope>
    <source>
        <strain evidence="11">JCM 14309</strain>
    </source>
</reference>
<dbReference type="InterPro" id="IPR000847">
    <property type="entry name" value="LysR_HTH_N"/>
</dbReference>
<dbReference type="EMBL" id="BAAAVT010000004">
    <property type="protein sequence ID" value="GAA3055514.1"/>
    <property type="molecule type" value="Genomic_DNA"/>
</dbReference>
<proteinExistence type="inferred from homology"/>
<dbReference type="SUPFAM" id="SSF53850">
    <property type="entry name" value="Periplasmic binding protein-like II"/>
    <property type="match status" value="1"/>
</dbReference>
<dbReference type="InterPro" id="IPR005119">
    <property type="entry name" value="LysR_subst-bd"/>
</dbReference>
<evidence type="ECO:0000256" key="2">
    <source>
        <dbReference type="ARBA" id="ARBA00022723"/>
    </source>
</evidence>
<protein>
    <recommendedName>
        <fullName evidence="12">LysR family transcriptional regulator</fullName>
    </recommendedName>
</protein>
<keyword evidence="2" id="KW-0479">Metal-binding</keyword>
<dbReference type="Proteomes" id="UP001500236">
    <property type="component" value="Unassembled WGS sequence"/>
</dbReference>
<evidence type="ECO:0000256" key="5">
    <source>
        <dbReference type="ARBA" id="ARBA00023015"/>
    </source>
</evidence>
<feature type="domain" description="CHY-type" evidence="9">
    <location>
        <begin position="312"/>
        <end position="392"/>
    </location>
</feature>
<dbReference type="PROSITE" id="PS50931">
    <property type="entry name" value="HTH_LYSR"/>
    <property type="match status" value="1"/>
</dbReference>
<comment type="caution">
    <text evidence="10">The sequence shown here is derived from an EMBL/GenBank/DDBJ whole genome shotgun (WGS) entry which is preliminary data.</text>
</comment>
<sequence length="414" mass="44544">MEHRHLELLREIAARGTLAAVAEATHRSPSAVSQQLRAAERDLGVPLVEPSSRTVRLTPEGELLAAGAEEIAERMALLQARLDARRGRPSGVVSVGTLPSAGEALMPGLLSRLDQTRITLDLDDFDLAEGDYAARAHDADVVIAHSLSGDVPVGAEGLTCTVLAREPLRVALPADHPAAAAEVIGPQEAAGLDWIGVPQGYPFDTVLVAMEDRLGTALPRRLRLRDNRLVESLVVSGMGAAVLPGFTTRPRSGLVLRPLAGVRAVRTIVALSRPDRHARLAVRTVTTTLQEAGAALEETHRELQQGEVGGSLVDAETRCAHYASALDVVAIRFHCCGRWYPCLHCHAEAEDHPVLPWPAARREAEALLCGVCRHRFSIAEYLDTDRCTACAARFNPGCRRHHPVYFDVDGTGEA</sequence>
<feature type="domain" description="HTH lysR-type" evidence="8">
    <location>
        <begin position="1"/>
        <end position="58"/>
    </location>
</feature>
<dbReference type="PANTHER" id="PTHR30346:SF29">
    <property type="entry name" value="LYSR SUBSTRATE-BINDING"/>
    <property type="match status" value="1"/>
</dbReference>
<name>A0ABP6LVR0_9MICC</name>
<dbReference type="Pfam" id="PF03466">
    <property type="entry name" value="LysR_substrate"/>
    <property type="match status" value="1"/>
</dbReference>
<evidence type="ECO:0000256" key="3">
    <source>
        <dbReference type="ARBA" id="ARBA00022771"/>
    </source>
</evidence>
<dbReference type="InterPro" id="IPR037274">
    <property type="entry name" value="Znf_CHY_sf"/>
</dbReference>
<keyword evidence="5" id="KW-0805">Transcription regulation</keyword>
<dbReference type="SUPFAM" id="SSF161219">
    <property type="entry name" value="CHY zinc finger-like"/>
    <property type="match status" value="1"/>
</dbReference>
<dbReference type="InterPro" id="IPR036388">
    <property type="entry name" value="WH-like_DNA-bd_sf"/>
</dbReference>
<evidence type="ECO:0000259" key="8">
    <source>
        <dbReference type="PROSITE" id="PS50931"/>
    </source>
</evidence>
<dbReference type="PROSITE" id="PS51266">
    <property type="entry name" value="ZF_CHY"/>
    <property type="match status" value="1"/>
</dbReference>